<evidence type="ECO:0000313" key="10">
    <source>
        <dbReference type="EMBL" id="VFU14960.1"/>
    </source>
</evidence>
<dbReference type="Gene3D" id="3.40.50.10050">
    <property type="entry name" value="Translation initiation factor IF- 2, domain 3"/>
    <property type="match status" value="1"/>
</dbReference>
<dbReference type="SUPFAM" id="SSF52540">
    <property type="entry name" value="P-loop containing nucleoside triphosphate hydrolases"/>
    <property type="match status" value="1"/>
</dbReference>
<feature type="compositionally biased region" description="Basic residues" evidence="8">
    <location>
        <begin position="262"/>
        <end position="271"/>
    </location>
</feature>
<dbReference type="PANTHER" id="PTHR43381:SF5">
    <property type="entry name" value="TR-TYPE G DOMAIN-CONTAINING PROTEIN"/>
    <property type="match status" value="1"/>
</dbReference>
<dbReference type="Pfam" id="PF03144">
    <property type="entry name" value="GTP_EFTU_D2"/>
    <property type="match status" value="1"/>
</dbReference>
<dbReference type="NCBIfam" id="TIGR00487">
    <property type="entry name" value="IF-2"/>
    <property type="match status" value="1"/>
</dbReference>
<dbReference type="InterPro" id="IPR044145">
    <property type="entry name" value="IF2_II"/>
</dbReference>
<dbReference type="InterPro" id="IPR036925">
    <property type="entry name" value="TIF_IF2_dom3_sf"/>
</dbReference>
<evidence type="ECO:0000256" key="5">
    <source>
        <dbReference type="ARBA" id="ARBA00022741"/>
    </source>
</evidence>
<evidence type="ECO:0000256" key="4">
    <source>
        <dbReference type="ARBA" id="ARBA00022540"/>
    </source>
</evidence>
<keyword evidence="7" id="KW-0342">GTP-binding</keyword>
<dbReference type="CDD" id="cd01887">
    <property type="entry name" value="IF2_eIF5B"/>
    <property type="match status" value="1"/>
</dbReference>
<dbReference type="InterPro" id="IPR023115">
    <property type="entry name" value="TIF_IF2_dom3"/>
</dbReference>
<dbReference type="FunFam" id="2.40.30.10:FF:000008">
    <property type="entry name" value="Translation initiation factor IF-2"/>
    <property type="match status" value="1"/>
</dbReference>
<dbReference type="NCBIfam" id="TIGR00231">
    <property type="entry name" value="small_GTP"/>
    <property type="match status" value="1"/>
</dbReference>
<dbReference type="FunFam" id="3.40.50.300:FF:000019">
    <property type="entry name" value="Translation initiation factor IF-2"/>
    <property type="match status" value="1"/>
</dbReference>
<dbReference type="GO" id="GO:0005525">
    <property type="term" value="F:GTP binding"/>
    <property type="evidence" value="ECO:0007669"/>
    <property type="project" value="UniProtKB-KW"/>
</dbReference>
<feature type="compositionally biased region" description="Basic and acidic residues" evidence="8">
    <location>
        <begin position="105"/>
        <end position="122"/>
    </location>
</feature>
<protein>
    <submittedName>
        <fullName evidence="10">Translation initiation factor IF-2</fullName>
    </submittedName>
</protein>
<evidence type="ECO:0000256" key="2">
    <source>
        <dbReference type="ARBA" id="ARBA00007733"/>
    </source>
</evidence>
<evidence type="ECO:0000256" key="1">
    <source>
        <dbReference type="ARBA" id="ARBA00004496"/>
    </source>
</evidence>
<feature type="region of interest" description="Disordered" evidence="8">
    <location>
        <begin position="262"/>
        <end position="281"/>
    </location>
</feature>
<keyword evidence="6" id="KW-0648">Protein biosynthesis</keyword>
<feature type="compositionally biased region" description="Basic and acidic residues" evidence="8">
    <location>
        <begin position="162"/>
        <end position="181"/>
    </location>
</feature>
<dbReference type="GO" id="GO:0003743">
    <property type="term" value="F:translation initiation factor activity"/>
    <property type="evidence" value="ECO:0007669"/>
    <property type="project" value="UniProtKB-KW"/>
</dbReference>
<dbReference type="InterPro" id="IPR027417">
    <property type="entry name" value="P-loop_NTPase"/>
</dbReference>
<feature type="domain" description="Tr-type G" evidence="9">
    <location>
        <begin position="364"/>
        <end position="531"/>
    </location>
</feature>
<dbReference type="InterPro" id="IPR006847">
    <property type="entry name" value="IF2_N"/>
</dbReference>
<evidence type="ECO:0000256" key="8">
    <source>
        <dbReference type="SAM" id="MobiDB-lite"/>
    </source>
</evidence>
<comment type="subcellular location">
    <subcellularLocation>
        <location evidence="1">Cytoplasm</location>
    </subcellularLocation>
</comment>
<dbReference type="Pfam" id="PF00009">
    <property type="entry name" value="GTP_EFTU"/>
    <property type="match status" value="1"/>
</dbReference>
<dbReference type="PROSITE" id="PS51722">
    <property type="entry name" value="G_TR_2"/>
    <property type="match status" value="1"/>
</dbReference>
<feature type="compositionally biased region" description="Low complexity" evidence="8">
    <location>
        <begin position="84"/>
        <end position="93"/>
    </location>
</feature>
<dbReference type="EMBL" id="CAADRM010000100">
    <property type="protein sequence ID" value="VFU14960.1"/>
    <property type="molecule type" value="Genomic_DNA"/>
</dbReference>
<dbReference type="CDD" id="cd03692">
    <property type="entry name" value="mtIF2_IVc"/>
    <property type="match status" value="1"/>
</dbReference>
<reference evidence="10" key="1">
    <citation type="submission" date="2019-03" db="EMBL/GenBank/DDBJ databases">
        <authorList>
            <person name="Hao L."/>
        </authorList>
    </citation>
    <scope>NUCLEOTIDE SEQUENCE</scope>
</reference>
<keyword evidence="4 10" id="KW-0396">Initiation factor</keyword>
<dbReference type="InterPro" id="IPR000795">
    <property type="entry name" value="T_Tr_GTP-bd_dom"/>
</dbReference>
<dbReference type="InterPro" id="IPR015760">
    <property type="entry name" value="TIF_IF2"/>
</dbReference>
<feature type="region of interest" description="Disordered" evidence="8">
    <location>
        <begin position="80"/>
        <end position="226"/>
    </location>
</feature>
<dbReference type="PROSITE" id="PS01176">
    <property type="entry name" value="IF2"/>
    <property type="match status" value="1"/>
</dbReference>
<dbReference type="SUPFAM" id="SSF50447">
    <property type="entry name" value="Translation proteins"/>
    <property type="match status" value="2"/>
</dbReference>
<evidence type="ECO:0000256" key="3">
    <source>
        <dbReference type="ARBA" id="ARBA00022490"/>
    </source>
</evidence>
<dbReference type="CDD" id="cd03702">
    <property type="entry name" value="IF2_mtIF2_II"/>
    <property type="match status" value="1"/>
</dbReference>
<dbReference type="Gene3D" id="2.40.30.10">
    <property type="entry name" value="Translation factors"/>
    <property type="match status" value="2"/>
</dbReference>
<dbReference type="SUPFAM" id="SSF52156">
    <property type="entry name" value="Initiation factor IF2/eIF5b, domain 3"/>
    <property type="match status" value="1"/>
</dbReference>
<comment type="similarity">
    <text evidence="2">Belongs to the TRAFAC class translation factor GTPase superfamily. Classic translation factor GTPase family. IF-2 subfamily.</text>
</comment>
<keyword evidence="5" id="KW-0547">Nucleotide-binding</keyword>
<accession>A0A485LZU4</accession>
<organism evidence="10">
    <name type="scientific">anaerobic digester metagenome</name>
    <dbReference type="NCBI Taxonomy" id="1263854"/>
    <lineage>
        <taxon>unclassified sequences</taxon>
        <taxon>metagenomes</taxon>
        <taxon>ecological metagenomes</taxon>
    </lineage>
</organism>
<keyword evidence="3" id="KW-0963">Cytoplasm</keyword>
<gene>
    <name evidence="10" type="primary">infB</name>
    <name evidence="10" type="ORF">SCFA_370013</name>
</gene>
<dbReference type="Pfam" id="PF04760">
    <property type="entry name" value="IF2_N"/>
    <property type="match status" value="2"/>
</dbReference>
<dbReference type="InterPro" id="IPR000178">
    <property type="entry name" value="TF_IF2_bacterial-like"/>
</dbReference>
<proteinExistence type="inferred from homology"/>
<dbReference type="InterPro" id="IPR009000">
    <property type="entry name" value="Transl_B-barrel_sf"/>
</dbReference>
<evidence type="ECO:0000256" key="6">
    <source>
        <dbReference type="ARBA" id="ARBA00022917"/>
    </source>
</evidence>
<dbReference type="InterPro" id="IPR005225">
    <property type="entry name" value="Small_GTP-bd"/>
</dbReference>
<dbReference type="InterPro" id="IPR053905">
    <property type="entry name" value="EF-G-like_DII"/>
</dbReference>
<dbReference type="Pfam" id="PF22042">
    <property type="entry name" value="EF-G_D2"/>
    <property type="match status" value="1"/>
</dbReference>
<evidence type="ECO:0000259" key="9">
    <source>
        <dbReference type="PROSITE" id="PS51722"/>
    </source>
</evidence>
<dbReference type="FunFam" id="2.40.30.10:FF:000007">
    <property type="entry name" value="Translation initiation factor IF-2"/>
    <property type="match status" value="1"/>
</dbReference>
<dbReference type="GO" id="GO:0005829">
    <property type="term" value="C:cytosol"/>
    <property type="evidence" value="ECO:0007669"/>
    <property type="project" value="TreeGrafter"/>
</dbReference>
<dbReference type="GO" id="GO:0003924">
    <property type="term" value="F:GTPase activity"/>
    <property type="evidence" value="ECO:0007669"/>
    <property type="project" value="InterPro"/>
</dbReference>
<dbReference type="InterPro" id="IPR004161">
    <property type="entry name" value="EFTu-like_2"/>
</dbReference>
<feature type="compositionally biased region" description="Basic residues" evidence="8">
    <location>
        <begin position="201"/>
        <end position="213"/>
    </location>
</feature>
<dbReference type="PANTHER" id="PTHR43381">
    <property type="entry name" value="TRANSLATION INITIATION FACTOR IF-2-RELATED"/>
    <property type="match status" value="1"/>
</dbReference>
<dbReference type="Gene3D" id="3.40.50.300">
    <property type="entry name" value="P-loop containing nucleotide triphosphate hydrolases"/>
    <property type="match status" value="1"/>
</dbReference>
<dbReference type="FunFam" id="3.40.50.10050:FF:000001">
    <property type="entry name" value="Translation initiation factor IF-2"/>
    <property type="match status" value="1"/>
</dbReference>
<dbReference type="Gene3D" id="1.10.10.2480">
    <property type="match status" value="1"/>
</dbReference>
<evidence type="ECO:0000256" key="7">
    <source>
        <dbReference type="ARBA" id="ARBA00023134"/>
    </source>
</evidence>
<name>A0A485LZU4_9ZZZZ</name>
<sequence length="869" mass="96176">MKKMRVFELAKELNIDARELMKVAKDLAISVENNMSLIDVHDIGRIKKRFVKETEKQPDELPQESYVEKRVSANIIRRRARVAPSPEKQVVEPSEPEEVTAVEAVEEKPEKKEQKKAPKPVEEEQPAAAEAETPSVPAGEAAEVAPEPAVPQEGPVAAPSVPEERPEAPAEEQPREKEAPEVKPAPPVPLEEEKEAEKKEEKKKKEKKKGKKVKAPEIIELPEEGEDDIARHAAKKLKKPKEKEKEVYTQSDLYGSERTVFGKKQKKRRDRRAAAQSMQARKKKIRIGRAVTVSSLAKEMGVKASDVIRILMDLGVMANMNQYITADEASFVASELGFEVEEVRDEIKETYLVPPTFSPEELEPRPPVVTVMGHVDHGKTSLLDAIRQENVIDSEYGGITQHIGAYQARCNGKTITFIDTPGHEAFTSMRSRGAQVTDFVVLVVAADDGVMDQTREAINHARAANIPILVAVNKIDKPGANPQRVREQLAEIGLVPESWGGDTIFVDVSAKNRIGIDDLLEMILLQAEVLDIKSSRKDGARGVVLESKLDKARGPMATVLIQSGELKRGDTFVVGSTWGRARGMFDFTGKPISQATPAMPVEIIGFSELPSAGDTFFVVPNEKKAKDIVSYFRESNEIQRQQRQEPKEKVTLEDLYSQVREGKIKDLNLIIKGDVHGTVEAIQNTVTGIDTGEDLRVNVIHSAVGGITENDVLLASTADAIVIGFNVRPEPTASALAKKYNVEIKLYTIIYDLIEDIKKALKGMLEPVYEEIIQGRAQVRDLFKVPKVGTIAGCMVTEGQITRGANVRLLRDNVVVFEGKVDSLKRFKEDVREVQSGYECGIGLSGFNDIKTGDVIEAYTHQKVEAEIE</sequence>
<feature type="compositionally biased region" description="Low complexity" evidence="8">
    <location>
        <begin position="126"/>
        <end position="161"/>
    </location>
</feature>
<dbReference type="Pfam" id="PF11987">
    <property type="entry name" value="IF-2"/>
    <property type="match status" value="1"/>
</dbReference>
<dbReference type="AlphaFoldDB" id="A0A485LZU4"/>
<dbReference type="HAMAP" id="MF_00100_B">
    <property type="entry name" value="IF_2_B"/>
    <property type="match status" value="1"/>
</dbReference>